<dbReference type="AlphaFoldDB" id="U5QNZ0"/>
<name>U5QNZ0_GLOK1</name>
<sequence length="101" mass="10695">MNAATTGLIALEAFLKLPETKPASEYIDGEIIQKPMPKGRHSRLQARLCTVVNAGAEGQKIAYAFPERRCSFGGRSIVPDISVLGQGGSAGPAGNRTCSHR</sequence>
<evidence type="ECO:0000313" key="2">
    <source>
        <dbReference type="EMBL" id="AGY60613.1"/>
    </source>
</evidence>
<dbReference type="EMBL" id="CP003587">
    <property type="protein sequence ID" value="AGY60613.1"/>
    <property type="molecule type" value="Genomic_DNA"/>
</dbReference>
<organism evidence="2 3">
    <name type="scientific">Gloeobacter kilaueensis (strain ATCC BAA-2537 / CCAP 1431/1 / ULC 316 / JS1)</name>
    <dbReference type="NCBI Taxonomy" id="1183438"/>
    <lineage>
        <taxon>Bacteria</taxon>
        <taxon>Bacillati</taxon>
        <taxon>Cyanobacteriota</taxon>
        <taxon>Cyanophyceae</taxon>
        <taxon>Gloeobacterales</taxon>
        <taxon>Gloeobacteraceae</taxon>
        <taxon>Gloeobacter</taxon>
    </lineage>
</organism>
<accession>U5QNZ0</accession>
<protein>
    <recommendedName>
        <fullName evidence="1">Putative restriction endonuclease domain-containing protein</fullName>
    </recommendedName>
</protein>
<reference evidence="2 3" key="1">
    <citation type="journal article" date="2013" name="PLoS ONE">
        <title>Cultivation and Complete Genome Sequencing of Gloeobacter kilaueensis sp. nov., from a Lava Cave in Kilauea Caldera, Hawai'i.</title>
        <authorList>
            <person name="Saw J.H."/>
            <person name="Schatz M."/>
            <person name="Brown M.V."/>
            <person name="Kunkel D.D."/>
            <person name="Foster J.S."/>
            <person name="Shick H."/>
            <person name="Christensen S."/>
            <person name="Hou S."/>
            <person name="Wan X."/>
            <person name="Donachie S.P."/>
        </authorList>
    </citation>
    <scope>NUCLEOTIDE SEQUENCE [LARGE SCALE GENOMIC DNA]</scope>
    <source>
        <strain evidence="3">JS</strain>
    </source>
</reference>
<dbReference type="HOGENOM" id="CLU_2287529_0_0_3"/>
<feature type="domain" description="Putative restriction endonuclease" evidence="1">
    <location>
        <begin position="11"/>
        <end position="87"/>
    </location>
</feature>
<dbReference type="Gene3D" id="3.90.1570.10">
    <property type="entry name" value="tt1808, chain A"/>
    <property type="match status" value="1"/>
</dbReference>
<dbReference type="PANTHER" id="PTHR34107:SF5">
    <property type="entry name" value="SLL1355 PROTEIN"/>
    <property type="match status" value="1"/>
</dbReference>
<evidence type="ECO:0000313" key="3">
    <source>
        <dbReference type="Proteomes" id="UP000017396"/>
    </source>
</evidence>
<dbReference type="Proteomes" id="UP000017396">
    <property type="component" value="Chromosome"/>
</dbReference>
<dbReference type="PATRIC" id="fig|1183438.3.peg.4294"/>
<evidence type="ECO:0000259" key="1">
    <source>
        <dbReference type="Pfam" id="PF05685"/>
    </source>
</evidence>
<dbReference type="Pfam" id="PF05685">
    <property type="entry name" value="Uma2"/>
    <property type="match status" value="1"/>
</dbReference>
<gene>
    <name evidence="2" type="ORF">GKIL_4367</name>
</gene>
<proteinExistence type="predicted"/>
<dbReference type="InterPro" id="IPR012296">
    <property type="entry name" value="Nuclease_put_TT1808"/>
</dbReference>
<dbReference type="InterPro" id="IPR008538">
    <property type="entry name" value="Uma2"/>
</dbReference>
<dbReference type="eggNOG" id="COG4636">
    <property type="taxonomic scope" value="Bacteria"/>
</dbReference>
<dbReference type="CDD" id="cd06260">
    <property type="entry name" value="DUF820-like"/>
    <property type="match status" value="1"/>
</dbReference>
<dbReference type="InterPro" id="IPR011335">
    <property type="entry name" value="Restrct_endonuc-II-like"/>
</dbReference>
<dbReference type="STRING" id="1183438.GKIL_4367"/>
<keyword evidence="3" id="KW-1185">Reference proteome</keyword>
<dbReference type="KEGG" id="glj:GKIL_4367"/>
<dbReference type="SUPFAM" id="SSF52980">
    <property type="entry name" value="Restriction endonuclease-like"/>
    <property type="match status" value="1"/>
</dbReference>
<dbReference type="PANTHER" id="PTHR34107">
    <property type="entry name" value="SLL0198 PROTEIN-RELATED"/>
    <property type="match status" value="1"/>
</dbReference>